<proteinExistence type="predicted"/>
<comment type="caution">
    <text evidence="1">The sequence shown here is derived from an EMBL/GenBank/DDBJ whole genome shotgun (WGS) entry which is preliminary data.</text>
</comment>
<gene>
    <name evidence="1" type="ORF">DXD79_25355</name>
</gene>
<dbReference type="AlphaFoldDB" id="A0A374NZZ2"/>
<dbReference type="EMBL" id="QSON01000016">
    <property type="protein sequence ID" value="RGI98380.1"/>
    <property type="molecule type" value="Genomic_DNA"/>
</dbReference>
<name>A0A374NZZ2_9FIRM</name>
<protein>
    <recommendedName>
        <fullName evidence="3">Transposase, YhgA-like</fullName>
    </recommendedName>
</protein>
<dbReference type="Proteomes" id="UP000263014">
    <property type="component" value="Unassembled WGS sequence"/>
</dbReference>
<sequence>MSEIAYQNKDVTAKVMAETLKGKSLAAFGLPHLKIMDILPTNLPAIESNELRLARNLPEKEEQLKVLAGILTFTDKVIDKMYAKRLKEEMQMTLVGQMLMDEGIQKGREEGREEGLRALIQDNIETGISREQILEKLQKRFQLSEAQAEEYYNRFSEES</sequence>
<evidence type="ECO:0000313" key="2">
    <source>
        <dbReference type="Proteomes" id="UP000263014"/>
    </source>
</evidence>
<organism evidence="1 2">
    <name type="scientific">Hungatella hathewayi</name>
    <dbReference type="NCBI Taxonomy" id="154046"/>
    <lineage>
        <taxon>Bacteria</taxon>
        <taxon>Bacillati</taxon>
        <taxon>Bacillota</taxon>
        <taxon>Clostridia</taxon>
        <taxon>Lachnospirales</taxon>
        <taxon>Lachnospiraceae</taxon>
        <taxon>Hungatella</taxon>
    </lineage>
</organism>
<reference evidence="1 2" key="1">
    <citation type="submission" date="2018-08" db="EMBL/GenBank/DDBJ databases">
        <title>A genome reference for cultivated species of the human gut microbiota.</title>
        <authorList>
            <person name="Zou Y."/>
            <person name="Xue W."/>
            <person name="Luo G."/>
        </authorList>
    </citation>
    <scope>NUCLEOTIDE SEQUENCE [LARGE SCALE GENOMIC DNA]</scope>
    <source>
        <strain evidence="1 2">TM09-12</strain>
    </source>
</reference>
<evidence type="ECO:0008006" key="3">
    <source>
        <dbReference type="Google" id="ProtNLM"/>
    </source>
</evidence>
<evidence type="ECO:0000313" key="1">
    <source>
        <dbReference type="EMBL" id="RGI98380.1"/>
    </source>
</evidence>
<dbReference type="RefSeq" id="WP_117633013.1">
    <property type="nucleotide sequence ID" value="NZ_QSON01000016.1"/>
</dbReference>
<accession>A0A374NZZ2</accession>